<feature type="compositionally biased region" description="Basic and acidic residues" evidence="1">
    <location>
        <begin position="1"/>
        <end position="36"/>
    </location>
</feature>
<dbReference type="Proteomes" id="UP000267029">
    <property type="component" value="Unassembled WGS sequence"/>
</dbReference>
<evidence type="ECO:0000256" key="1">
    <source>
        <dbReference type="SAM" id="MobiDB-lite"/>
    </source>
</evidence>
<feature type="compositionally biased region" description="Polar residues" evidence="1">
    <location>
        <begin position="328"/>
        <end position="339"/>
    </location>
</feature>
<feature type="region of interest" description="Disordered" evidence="1">
    <location>
        <begin position="168"/>
        <end position="251"/>
    </location>
</feature>
<dbReference type="WBParaSite" id="MCU_001206-RA">
    <property type="protein sequence ID" value="MCU_001206-RA"/>
    <property type="gene ID" value="MCU_001206"/>
</dbReference>
<feature type="region of interest" description="Disordered" evidence="1">
    <location>
        <begin position="1"/>
        <end position="79"/>
    </location>
</feature>
<reference evidence="2 3" key="1">
    <citation type="submission" date="2018-10" db="EMBL/GenBank/DDBJ databases">
        <authorList>
            <consortium name="Pathogen Informatics"/>
        </authorList>
    </citation>
    <scope>NUCLEOTIDE SEQUENCE [LARGE SCALE GENOMIC DNA]</scope>
</reference>
<accession>A0A0R3UFU3</accession>
<gene>
    <name evidence="2" type="ORF">MCOS_LOCUS6018</name>
</gene>
<evidence type="ECO:0000313" key="3">
    <source>
        <dbReference type="Proteomes" id="UP000267029"/>
    </source>
</evidence>
<proteinExistence type="predicted"/>
<feature type="region of interest" description="Disordered" evidence="1">
    <location>
        <begin position="291"/>
        <end position="339"/>
    </location>
</feature>
<evidence type="ECO:0000313" key="2">
    <source>
        <dbReference type="EMBL" id="VDD80015.1"/>
    </source>
</evidence>
<protein>
    <submittedName>
        <fullName evidence="4">IRS-type PTB domain-containing protein</fullName>
    </submittedName>
</protein>
<organism evidence="4">
    <name type="scientific">Mesocestoides corti</name>
    <name type="common">Flatworm</name>
    <dbReference type="NCBI Taxonomy" id="53468"/>
    <lineage>
        <taxon>Eukaryota</taxon>
        <taxon>Metazoa</taxon>
        <taxon>Spiralia</taxon>
        <taxon>Lophotrochozoa</taxon>
        <taxon>Platyhelminthes</taxon>
        <taxon>Cestoda</taxon>
        <taxon>Eucestoda</taxon>
        <taxon>Cyclophyllidea</taxon>
        <taxon>Mesocestoididae</taxon>
        <taxon>Mesocestoides</taxon>
    </lineage>
</organism>
<feature type="region of interest" description="Disordered" evidence="1">
    <location>
        <begin position="424"/>
        <end position="451"/>
    </location>
</feature>
<feature type="compositionally biased region" description="Basic residues" evidence="1">
    <location>
        <begin position="307"/>
        <end position="317"/>
    </location>
</feature>
<name>A0A0R3UFU3_MESCO</name>
<feature type="region of interest" description="Disordered" evidence="1">
    <location>
        <begin position="354"/>
        <end position="385"/>
    </location>
</feature>
<dbReference type="AlphaFoldDB" id="A0A0R3UFU3"/>
<dbReference type="EMBL" id="UXSR01005229">
    <property type="protein sequence ID" value="VDD80015.1"/>
    <property type="molecule type" value="Genomic_DNA"/>
</dbReference>
<evidence type="ECO:0000313" key="4">
    <source>
        <dbReference type="WBParaSite" id="MCU_001206-RA"/>
    </source>
</evidence>
<feature type="compositionally biased region" description="Basic residues" evidence="1">
    <location>
        <begin position="360"/>
        <end position="374"/>
    </location>
</feature>
<feature type="compositionally biased region" description="Polar residues" evidence="1">
    <location>
        <begin position="186"/>
        <end position="195"/>
    </location>
</feature>
<feature type="compositionally biased region" description="Polar residues" evidence="1">
    <location>
        <begin position="236"/>
        <end position="245"/>
    </location>
</feature>
<reference evidence="4" key="2">
    <citation type="submission" date="2019-11" db="UniProtKB">
        <authorList>
            <consortium name="WormBaseParasite"/>
        </authorList>
    </citation>
    <scope>IDENTIFICATION</scope>
</reference>
<feature type="compositionally biased region" description="Polar residues" evidence="1">
    <location>
        <begin position="215"/>
        <end position="227"/>
    </location>
</feature>
<keyword evidence="3" id="KW-1185">Reference proteome</keyword>
<sequence>MARSQKSEEKNSAKEVKESSKKEKKDSKKKEAKEKAPQFSTAVTVINRGEVPKGTTFSNEDVKTLSHPPTKKSEKGLKPTSAKIFSGKIEFKEKIIAGNRNKKLLNYKSIKMLQQLTSDNRLVFVHYENEKNGYFFVLGVSEANHAVAFMNTVKKANINADIRWADEASNSHSDRRDSSATYEYAVTQSTSQRTPEVSKPIVLQGSSPDKKNRNGTKTVNSYICNGSDSDDDNDETIYSRQTPGDSSDHADKVHATAFHGRSTDSGDEIAFDHGPRSFSNKIVTRYIYTGPSDEEDSITGSVLQEKPKHKKSSRPNHQHYILEDDYSASMTPTTSDLSDGDYYSNNGFGILKVRSEKTPLHRKASSSRRSPRQLKSRELPLSEAESKKGGWHCDFVVVTPTKDGGAKVSPDGSVMLYVATRANVRKGSSSSSDEDSTSDGESNFSYTSNSTLTLEGTARNRAINGLEVNYGNGLR</sequence>
<feature type="compositionally biased region" description="Basic and acidic residues" evidence="1">
    <location>
        <begin position="375"/>
        <end position="385"/>
    </location>
</feature>
<dbReference type="OrthoDB" id="6252402at2759"/>